<keyword evidence="2" id="KW-1185">Reference proteome</keyword>
<dbReference type="Proteomes" id="UP000094769">
    <property type="component" value="Unassembled WGS sequence"/>
</dbReference>
<comment type="caution">
    <text evidence="1">The sequence shown here is derived from an EMBL/GenBank/DDBJ whole genome shotgun (WGS) entry which is preliminary data.</text>
</comment>
<protein>
    <recommendedName>
        <fullName evidence="3">Lipoprotein</fullName>
    </recommendedName>
</protein>
<proteinExistence type="predicted"/>
<dbReference type="RefSeq" id="WP_069121765.1">
    <property type="nucleotide sequence ID" value="NZ_MARB01000004.1"/>
</dbReference>
<accession>A0A7Z0VP59</accession>
<dbReference type="AlphaFoldDB" id="A0A7Z0VP59"/>
<organism evidence="1 2">
    <name type="scientific">Candidatus Thiodiazotropha endolucinida</name>
    <dbReference type="NCBI Taxonomy" id="1655433"/>
    <lineage>
        <taxon>Bacteria</taxon>
        <taxon>Pseudomonadati</taxon>
        <taxon>Pseudomonadota</taxon>
        <taxon>Gammaproteobacteria</taxon>
        <taxon>Chromatiales</taxon>
        <taxon>Sedimenticolaceae</taxon>
        <taxon>Candidatus Thiodiazotropha</taxon>
    </lineage>
</organism>
<evidence type="ECO:0000313" key="2">
    <source>
        <dbReference type="Proteomes" id="UP000094769"/>
    </source>
</evidence>
<evidence type="ECO:0008006" key="3">
    <source>
        <dbReference type="Google" id="ProtNLM"/>
    </source>
</evidence>
<name>A0A7Z0VP59_9GAMM</name>
<evidence type="ECO:0000313" key="1">
    <source>
        <dbReference type="EMBL" id="ODJ88925.1"/>
    </source>
</evidence>
<dbReference type="PROSITE" id="PS51257">
    <property type="entry name" value="PROKAR_LIPOPROTEIN"/>
    <property type="match status" value="1"/>
</dbReference>
<dbReference type="EMBL" id="MARB01000004">
    <property type="protein sequence ID" value="ODJ88925.1"/>
    <property type="molecule type" value="Genomic_DNA"/>
</dbReference>
<reference evidence="1 2" key="1">
    <citation type="submission" date="2016-06" db="EMBL/GenBank/DDBJ databases">
        <title>Genome sequence of endosymbiont of Candidatus Endolucinida thiodiazotropha.</title>
        <authorList>
            <person name="Poehlein A."/>
            <person name="Koenig S."/>
            <person name="Heiden S.E."/>
            <person name="Thuermer A."/>
            <person name="Voget S."/>
            <person name="Daniel R."/>
            <person name="Markert S."/>
            <person name="Gros O."/>
            <person name="Schweder T."/>
        </authorList>
    </citation>
    <scope>NUCLEOTIDE SEQUENCE [LARGE SCALE GENOMIC DNA]</scope>
    <source>
        <strain evidence="1 2">COS</strain>
    </source>
</reference>
<gene>
    <name evidence="1" type="ORF">CODIS_10240</name>
</gene>
<sequence>MKKQTLLYISLVITLPLSSGCTRVTGTLAGWDGDYLSIRSPANLGSKSLFGIAWCTAPDRICQKSLRTTELKPAMMPGGGGYSIFPDKKILVPKRIDVSWYDANGAKHEQVVELNIPGREEVIRRYRAPRSTWDRVWDIVLVFEDNGLSYAWLLSDATDMGYRRKKFTPSKALVYGGNIDIVKRFLEPGEKETVIRYEPED</sequence>